<comment type="subcellular location">
    <subcellularLocation>
        <location evidence="2">Secreted</location>
    </subcellularLocation>
</comment>
<evidence type="ECO:0000256" key="10">
    <source>
        <dbReference type="ARBA" id="ARBA00023295"/>
    </source>
</evidence>
<comment type="caution">
    <text evidence="19">The sequence shown here is derived from an EMBL/GenBank/DDBJ whole genome shotgun (WGS) entry which is preliminary data.</text>
</comment>
<dbReference type="GO" id="GO:0006516">
    <property type="term" value="P:glycoprotein catabolic process"/>
    <property type="evidence" value="ECO:0007669"/>
    <property type="project" value="TreeGrafter"/>
</dbReference>
<evidence type="ECO:0000256" key="4">
    <source>
        <dbReference type="ARBA" id="ARBA00011738"/>
    </source>
</evidence>
<evidence type="ECO:0000313" key="20">
    <source>
        <dbReference type="Proteomes" id="UP000652219"/>
    </source>
</evidence>
<evidence type="ECO:0000256" key="7">
    <source>
        <dbReference type="ARBA" id="ARBA00022801"/>
    </source>
</evidence>
<keyword evidence="8" id="KW-0325">Glycoprotein</keyword>
<dbReference type="FunFam" id="2.60.120.260:FF:000118">
    <property type="entry name" value="Beta-mannosidase B"/>
    <property type="match status" value="1"/>
</dbReference>
<evidence type="ECO:0000256" key="8">
    <source>
        <dbReference type="ARBA" id="ARBA00023180"/>
    </source>
</evidence>
<evidence type="ECO:0000256" key="2">
    <source>
        <dbReference type="ARBA" id="ARBA00004613"/>
    </source>
</evidence>
<dbReference type="InterPro" id="IPR054593">
    <property type="entry name" value="Beta-mannosidase-like_N2"/>
</dbReference>
<evidence type="ECO:0000259" key="15">
    <source>
        <dbReference type="Pfam" id="PF00703"/>
    </source>
</evidence>
<comment type="catalytic activity">
    <reaction evidence="1">
        <text>Hydrolysis of terminal, non-reducing beta-D-mannose residues in beta-D-mannosides.</text>
        <dbReference type="EC" id="3.2.1.25"/>
    </reaction>
</comment>
<keyword evidence="10" id="KW-0326">Glycosidase</keyword>
<reference evidence="19 20" key="1">
    <citation type="journal article" date="2020" name="Phytopathology">
        <title>Genome Sequence Resources of Colletotrichum truncatum, C. plurivorum, C. musicola, and C. sojae: Four Species Pathogenic to Soybean (Glycine max).</title>
        <authorList>
            <person name="Rogerio F."/>
            <person name="Boufleur T.R."/>
            <person name="Ciampi-Guillardi M."/>
            <person name="Sukno S.A."/>
            <person name="Thon M.R."/>
            <person name="Massola Junior N.S."/>
            <person name="Baroncelli R."/>
        </authorList>
    </citation>
    <scope>NUCLEOTIDE SEQUENCE [LARGE SCALE GENOMIC DNA]</scope>
    <source>
        <strain evidence="19 20">LFN0009</strain>
    </source>
</reference>
<evidence type="ECO:0000256" key="3">
    <source>
        <dbReference type="ARBA" id="ARBA00004740"/>
    </source>
</evidence>
<dbReference type="SUPFAM" id="SSF49785">
    <property type="entry name" value="Galactose-binding domain-like"/>
    <property type="match status" value="1"/>
</dbReference>
<dbReference type="InterPro" id="IPR013783">
    <property type="entry name" value="Ig-like_fold"/>
</dbReference>
<dbReference type="InterPro" id="IPR006102">
    <property type="entry name" value="Ig-like_GH2"/>
</dbReference>
<evidence type="ECO:0000256" key="11">
    <source>
        <dbReference type="ARBA" id="ARBA00023326"/>
    </source>
</evidence>
<dbReference type="Pfam" id="PF00703">
    <property type="entry name" value="Glyco_hydro_2"/>
    <property type="match status" value="1"/>
</dbReference>
<dbReference type="GO" id="GO:0000272">
    <property type="term" value="P:polysaccharide catabolic process"/>
    <property type="evidence" value="ECO:0007669"/>
    <property type="project" value="UniProtKB-KW"/>
</dbReference>
<evidence type="ECO:0000259" key="17">
    <source>
        <dbReference type="Pfam" id="PF17786"/>
    </source>
</evidence>
<comment type="pathway">
    <text evidence="3">Glycan metabolism; N-glycan degradation.</text>
</comment>
<dbReference type="InterPro" id="IPR050887">
    <property type="entry name" value="Beta-mannosidase_GH2"/>
</dbReference>
<dbReference type="InterPro" id="IPR041625">
    <property type="entry name" value="Beta-mannosidase_Ig"/>
</dbReference>
<evidence type="ECO:0000256" key="13">
    <source>
        <dbReference type="ARBA" id="ARBA00041069"/>
    </source>
</evidence>
<evidence type="ECO:0000256" key="9">
    <source>
        <dbReference type="ARBA" id="ARBA00023277"/>
    </source>
</evidence>
<dbReference type="GO" id="GO:0005576">
    <property type="term" value="C:extracellular region"/>
    <property type="evidence" value="ECO:0007669"/>
    <property type="project" value="UniProtKB-SubCell"/>
</dbReference>
<evidence type="ECO:0000259" key="18">
    <source>
        <dbReference type="Pfam" id="PF22666"/>
    </source>
</evidence>
<feature type="domain" description="Beta-mannosidase Ig-fold" evidence="16">
    <location>
        <begin position="796"/>
        <end position="848"/>
    </location>
</feature>
<evidence type="ECO:0000256" key="6">
    <source>
        <dbReference type="ARBA" id="ARBA00022525"/>
    </source>
</evidence>
<accession>A0A8H6IUD7</accession>
<dbReference type="EC" id="3.2.1.25" evidence="5"/>
<feature type="domain" description="Beta-mannosidase-like galactose-binding" evidence="18">
    <location>
        <begin position="12"/>
        <end position="185"/>
    </location>
</feature>
<dbReference type="InterPro" id="IPR041447">
    <property type="entry name" value="Mannosidase_ig"/>
</dbReference>
<dbReference type="InterPro" id="IPR008979">
    <property type="entry name" value="Galactose-bd-like_sf"/>
</dbReference>
<evidence type="ECO:0000256" key="14">
    <source>
        <dbReference type="ARBA" id="ARBA00041614"/>
    </source>
</evidence>
<dbReference type="AlphaFoldDB" id="A0A8H6IUD7"/>
<name>A0A8H6IUD7_9PEZI</name>
<gene>
    <name evidence="19" type="ORF">CSOJ01_12992</name>
</gene>
<dbReference type="PANTHER" id="PTHR43730:SF1">
    <property type="entry name" value="BETA-MANNOSIDASE"/>
    <property type="match status" value="1"/>
</dbReference>
<evidence type="ECO:0000256" key="1">
    <source>
        <dbReference type="ARBA" id="ARBA00000829"/>
    </source>
</evidence>
<evidence type="ECO:0000256" key="12">
    <source>
        <dbReference type="ARBA" id="ARBA00038429"/>
    </source>
</evidence>
<dbReference type="Gene3D" id="3.20.20.80">
    <property type="entry name" value="Glycosidases"/>
    <property type="match status" value="1"/>
</dbReference>
<dbReference type="Pfam" id="PF17753">
    <property type="entry name" value="Ig_mannosidase"/>
    <property type="match status" value="1"/>
</dbReference>
<dbReference type="SUPFAM" id="SSF49303">
    <property type="entry name" value="beta-Galactosidase/glucuronidase domain"/>
    <property type="match status" value="2"/>
</dbReference>
<dbReference type="Pfam" id="PF22666">
    <property type="entry name" value="Glyco_hydro_2_N2"/>
    <property type="match status" value="1"/>
</dbReference>
<keyword evidence="7 19" id="KW-0378">Hydrolase</keyword>
<feature type="domain" description="Mannosidase Ig/CBM-like" evidence="17">
    <location>
        <begin position="682"/>
        <end position="789"/>
    </location>
</feature>
<dbReference type="Proteomes" id="UP000652219">
    <property type="component" value="Unassembled WGS sequence"/>
</dbReference>
<dbReference type="SUPFAM" id="SSF51445">
    <property type="entry name" value="(Trans)glycosidases"/>
    <property type="match status" value="1"/>
</dbReference>
<keyword evidence="9" id="KW-0119">Carbohydrate metabolism</keyword>
<dbReference type="Gene3D" id="2.60.40.10">
    <property type="entry name" value="Immunoglobulins"/>
    <property type="match status" value="1"/>
</dbReference>
<protein>
    <recommendedName>
        <fullName evidence="13">Beta-mannosidase B</fullName>
        <ecNumber evidence="5">3.2.1.25</ecNumber>
    </recommendedName>
    <alternativeName>
        <fullName evidence="14">Mannanase B</fullName>
    </alternativeName>
</protein>
<evidence type="ECO:0000256" key="5">
    <source>
        <dbReference type="ARBA" id="ARBA00012754"/>
    </source>
</evidence>
<comment type="similarity">
    <text evidence="12">Belongs to the glycosyl hydrolase 2 family. Beta-mannosidase B subfamily.</text>
</comment>
<dbReference type="Gene3D" id="2.60.120.260">
    <property type="entry name" value="Galactose-binding domain-like"/>
    <property type="match status" value="1"/>
</dbReference>
<comment type="subunit">
    <text evidence="4">Homodimer.</text>
</comment>
<dbReference type="PANTHER" id="PTHR43730">
    <property type="entry name" value="BETA-MANNOSIDASE"/>
    <property type="match status" value="1"/>
</dbReference>
<organism evidence="19 20">
    <name type="scientific">Colletotrichum sojae</name>
    <dbReference type="NCBI Taxonomy" id="2175907"/>
    <lineage>
        <taxon>Eukaryota</taxon>
        <taxon>Fungi</taxon>
        <taxon>Dikarya</taxon>
        <taxon>Ascomycota</taxon>
        <taxon>Pezizomycotina</taxon>
        <taxon>Sordariomycetes</taxon>
        <taxon>Hypocreomycetidae</taxon>
        <taxon>Glomerellales</taxon>
        <taxon>Glomerellaceae</taxon>
        <taxon>Colletotrichum</taxon>
        <taxon>Colletotrichum orchidearum species complex</taxon>
    </lineage>
</organism>
<dbReference type="EMBL" id="WIGN01000356">
    <property type="protein sequence ID" value="KAF6797485.1"/>
    <property type="molecule type" value="Genomic_DNA"/>
</dbReference>
<feature type="domain" description="Glycoside hydrolase family 2 immunoglobulin-like beta-sandwich" evidence="15">
    <location>
        <begin position="194"/>
        <end position="300"/>
    </location>
</feature>
<sequence length="873" mass="98864">MHRTRQQLAVGWSFKQLDQTSEEWLPVQKVPSQVHLDLLANNKISDPFVDLNELSAQWIAEKDWVYRTRFVSPPTQSNGVRTFLVFGGLDTFATVLLNGTQILDSDNMHLSHRVDVSNSIWPGAENDLEIVFRSALHRGRELVQQHPEHQHFARQTEEGRIPVRKAQYNWGWDWGPILITAGPWRPVYLEQCVVRVDDIWARYELSSDLSSCSGTLLAQVDGASADTDKVVFSLSLDGKIVFQEVCSINSSGLAEAQFLIREPSLWHPAGYGAQSRYQLSAEVIRGDAKLDSMSKLTGFRRAELIQEQDGFGKSFYFRINGVDVFAGGSCWIPADSFLSRISPERYSDWIRLMAEGNQVMIRVWGGGIYEDDAFFEACDAHGILVWHDFAFVCGNYPAYPAFLRSVELEARQNIRRLRSRPSVVIWAGNNEDYQVQERYKLDYVHEDKDPESWLKSNFPSRYIYEDFLPRILADENPSAIYHPGSPWGDGKHTSDHTVGDIHQWNIWHGQMNRYQDCDQLGGRFVSEFGMEAYPHLQTTRRMVTDPNQQHPGSALMDFRNKAGDHERRLQTYLCENFRLRYDLPSFTHLTQVLQAETMRFAYKSWRRMWGRGAGSRQCGGVLVWQLNDCWPTMSWAVVDYYLAKKPAYYAISRALRPLDVGIARSCPEWTSGHADPTLLTETTFDVWIASSRLEETLVSLDVRLISISSGKDLFPPISRTISAQPNGTTEVIEGQLAGGRRVDASGSAGSSNALSLDYLRHDPFVIHATISVGGKVVTSDTAWPQPLKYLDFSDRGVNVEISPSGDEVTVSAQRPVKGFVFEEWTGLKLSDNGFDVVPGESRVVEISGAVKPELRWTYVGADDKVDEAYRAKL</sequence>
<proteinExistence type="inferred from homology"/>
<dbReference type="InterPro" id="IPR036156">
    <property type="entry name" value="Beta-gal/glucu_dom_sf"/>
</dbReference>
<keyword evidence="6" id="KW-0964">Secreted</keyword>
<dbReference type="GO" id="GO:0004567">
    <property type="term" value="F:beta-mannosidase activity"/>
    <property type="evidence" value="ECO:0007669"/>
    <property type="project" value="UniProtKB-EC"/>
</dbReference>
<keyword evidence="20" id="KW-1185">Reference proteome</keyword>
<dbReference type="FunFam" id="3.20.20.80:FF:000050">
    <property type="entry name" value="Beta-mannosidase B"/>
    <property type="match status" value="1"/>
</dbReference>
<dbReference type="InterPro" id="IPR017853">
    <property type="entry name" value="GH"/>
</dbReference>
<dbReference type="Pfam" id="PF17786">
    <property type="entry name" value="Mannosidase_ig"/>
    <property type="match status" value="1"/>
</dbReference>
<evidence type="ECO:0000259" key="16">
    <source>
        <dbReference type="Pfam" id="PF17753"/>
    </source>
</evidence>
<keyword evidence="11" id="KW-0624">Polysaccharide degradation</keyword>
<evidence type="ECO:0000313" key="19">
    <source>
        <dbReference type="EMBL" id="KAF6797485.1"/>
    </source>
</evidence>